<evidence type="ECO:0000256" key="3">
    <source>
        <dbReference type="ARBA" id="ARBA00022452"/>
    </source>
</evidence>
<evidence type="ECO:0000256" key="6">
    <source>
        <dbReference type="ARBA" id="ARBA00023077"/>
    </source>
</evidence>
<dbReference type="InterPro" id="IPR000531">
    <property type="entry name" value="Beta-barrel_TonB"/>
</dbReference>
<comment type="subcellular location">
    <subcellularLocation>
        <location evidence="1 10">Cell outer membrane</location>
        <topology evidence="1 10">Multi-pass membrane protein</topology>
    </subcellularLocation>
</comment>
<reference evidence="14" key="1">
    <citation type="submission" date="2022-09" db="EMBL/GenBank/DDBJ databases">
        <title>Aureispira anguillicida sp. nov., isolated from Leptocephalus of Japanese eel Anguilla japonica.</title>
        <authorList>
            <person name="Yuasa K."/>
            <person name="Mekata T."/>
            <person name="Ikunari K."/>
        </authorList>
    </citation>
    <scope>NUCLEOTIDE SEQUENCE</scope>
    <source>
        <strain evidence="14">EL160426</strain>
    </source>
</reference>
<keyword evidence="4 10" id="KW-0812">Transmembrane</keyword>
<keyword evidence="15" id="KW-1185">Reference proteome</keyword>
<dbReference type="Proteomes" id="UP001060919">
    <property type="component" value="Chromosome"/>
</dbReference>
<dbReference type="PROSITE" id="PS52016">
    <property type="entry name" value="TONB_DEPENDENT_REC_3"/>
    <property type="match status" value="1"/>
</dbReference>
<evidence type="ECO:0000259" key="13">
    <source>
        <dbReference type="Pfam" id="PF07715"/>
    </source>
</evidence>
<dbReference type="InterPro" id="IPR037066">
    <property type="entry name" value="Plug_dom_sf"/>
</dbReference>
<evidence type="ECO:0000256" key="1">
    <source>
        <dbReference type="ARBA" id="ARBA00004571"/>
    </source>
</evidence>
<dbReference type="GO" id="GO:0044718">
    <property type="term" value="P:siderophore transmembrane transport"/>
    <property type="evidence" value="ECO:0007669"/>
    <property type="project" value="TreeGrafter"/>
</dbReference>
<evidence type="ECO:0000259" key="12">
    <source>
        <dbReference type="Pfam" id="PF00593"/>
    </source>
</evidence>
<evidence type="ECO:0000256" key="10">
    <source>
        <dbReference type="PROSITE-ProRule" id="PRU01360"/>
    </source>
</evidence>
<dbReference type="GO" id="GO:0009279">
    <property type="term" value="C:cell outer membrane"/>
    <property type="evidence" value="ECO:0007669"/>
    <property type="project" value="UniProtKB-SubCell"/>
</dbReference>
<evidence type="ECO:0000256" key="2">
    <source>
        <dbReference type="ARBA" id="ARBA00022448"/>
    </source>
</evidence>
<evidence type="ECO:0000256" key="7">
    <source>
        <dbReference type="ARBA" id="ARBA00023136"/>
    </source>
</evidence>
<sequence>MKISLQLLLFLLIASGLEAQNGILKGRIVNSDEEAVVAANIILMQDSIVTNLGATTDLDGSFELSNVPQGNYILQTSYIGFATYSTPIELNENLLDLGLIRLTPTSGTLEEVVITHKGANIFNPTKIAPTVTTKYVVDPSALEKITAPTNLIEAVSLVSGVQEEVACGVCFTNTISINGLPGQYTAVLIDGTPMYGNLASIYALNGLPTTMIERIEINKGPSSTVFGSEAVAGAINVITKDPGQEPLISLDVMGTSHLESFNNLSIAGSLGKFNGMIGLSHAYVGTNHDDNGDGFGDLINVDRVSVFAKLNMKRPKNRRFSLFARYYYEDRRNGVEEYVKGRNYFNLRGDNAIYGESIFTQRWEFLGTYDLPTTEYFKLDYSFSGHYQDSYYGDAYYTANQYVGYTNFNWNKYIKGHGITAGLTLRYQYYDDNTIATVDSVTGNAPNHQFIPGVFVQDAWDISQKVSLLYGCRLDYFKNHSLIPAPRFNVKYQPNIWTTFRLNFGTGFRIVNLFTEDHAFITGNRQVEITETLNPESSYNGSLNFNYVFTMGPSQGTINIDGFYTYFTNAIFPDYSIPNKIVYKNLNGYAQTRGFSANYSQQFSFPLAISLSYNMQWADQTDIDEQGNKTTTALEYAPLYSGSLVINYTVKAWKLNIAYTGKLTGTMQLPEVFDLDANGNPIGTARPTSSKPFSIHNLQVTKEFPKLNLSIYLGVQNLFDYRQKISPLVGYNDPNSNVGFSEYFDTAYAYSPIHGREFYLGLRWKWKPKKRVF</sequence>
<dbReference type="InterPro" id="IPR012910">
    <property type="entry name" value="Plug_dom"/>
</dbReference>
<dbReference type="InterPro" id="IPR039426">
    <property type="entry name" value="TonB-dep_rcpt-like"/>
</dbReference>
<evidence type="ECO:0000256" key="4">
    <source>
        <dbReference type="ARBA" id="ARBA00022692"/>
    </source>
</evidence>
<name>A0A915YLR6_9BACT</name>
<dbReference type="Gene3D" id="2.170.130.10">
    <property type="entry name" value="TonB-dependent receptor, plug domain"/>
    <property type="match status" value="1"/>
</dbReference>
<evidence type="ECO:0000256" key="11">
    <source>
        <dbReference type="RuleBase" id="RU003357"/>
    </source>
</evidence>
<keyword evidence="3 10" id="KW-1134">Transmembrane beta strand</keyword>
<dbReference type="SUPFAM" id="SSF56935">
    <property type="entry name" value="Porins"/>
    <property type="match status" value="1"/>
</dbReference>
<keyword evidence="2 10" id="KW-0813">Transport</keyword>
<dbReference type="KEGG" id="aup:AsAng_0061330"/>
<dbReference type="InterPro" id="IPR036942">
    <property type="entry name" value="Beta-barrel_TonB_sf"/>
</dbReference>
<dbReference type="RefSeq" id="WP_264790510.1">
    <property type="nucleotide sequence ID" value="NZ_AP026867.1"/>
</dbReference>
<keyword evidence="8 14" id="KW-0675">Receptor</keyword>
<dbReference type="EMBL" id="AP026867">
    <property type="protein sequence ID" value="BDS15349.1"/>
    <property type="molecule type" value="Genomic_DNA"/>
</dbReference>
<dbReference type="InterPro" id="IPR008969">
    <property type="entry name" value="CarboxyPept-like_regulatory"/>
</dbReference>
<dbReference type="PANTHER" id="PTHR30069:SF29">
    <property type="entry name" value="HEMOGLOBIN AND HEMOGLOBIN-HAPTOGLOBIN-BINDING PROTEIN 1-RELATED"/>
    <property type="match status" value="1"/>
</dbReference>
<protein>
    <submittedName>
        <fullName evidence="14">TonB-dependent receptor</fullName>
    </submittedName>
</protein>
<dbReference type="Pfam" id="PF07715">
    <property type="entry name" value="Plug"/>
    <property type="match status" value="1"/>
</dbReference>
<keyword evidence="5" id="KW-0732">Signal</keyword>
<comment type="similarity">
    <text evidence="10 11">Belongs to the TonB-dependent receptor family.</text>
</comment>
<feature type="domain" description="TonB-dependent receptor-like beta-barrel" evidence="12">
    <location>
        <begin position="305"/>
        <end position="718"/>
    </location>
</feature>
<evidence type="ECO:0000256" key="5">
    <source>
        <dbReference type="ARBA" id="ARBA00022729"/>
    </source>
</evidence>
<evidence type="ECO:0000256" key="9">
    <source>
        <dbReference type="ARBA" id="ARBA00023237"/>
    </source>
</evidence>
<dbReference type="Gene3D" id="2.40.170.20">
    <property type="entry name" value="TonB-dependent receptor, beta-barrel domain"/>
    <property type="match status" value="1"/>
</dbReference>
<keyword evidence="6 11" id="KW-0798">TonB box</keyword>
<feature type="domain" description="TonB-dependent receptor plug" evidence="13">
    <location>
        <begin position="133"/>
        <end position="234"/>
    </location>
</feature>
<keyword evidence="7 10" id="KW-0472">Membrane</keyword>
<dbReference type="Pfam" id="PF13715">
    <property type="entry name" value="CarbopepD_reg_2"/>
    <property type="match status" value="1"/>
</dbReference>
<evidence type="ECO:0000313" key="15">
    <source>
        <dbReference type="Proteomes" id="UP001060919"/>
    </source>
</evidence>
<dbReference type="Pfam" id="PF00593">
    <property type="entry name" value="TonB_dep_Rec_b-barrel"/>
    <property type="match status" value="1"/>
</dbReference>
<organism evidence="14 15">
    <name type="scientific">Aureispira anguillae</name>
    <dbReference type="NCBI Taxonomy" id="2864201"/>
    <lineage>
        <taxon>Bacteria</taxon>
        <taxon>Pseudomonadati</taxon>
        <taxon>Bacteroidota</taxon>
        <taxon>Saprospiria</taxon>
        <taxon>Saprospirales</taxon>
        <taxon>Saprospiraceae</taxon>
        <taxon>Aureispira</taxon>
    </lineage>
</organism>
<dbReference type="PANTHER" id="PTHR30069">
    <property type="entry name" value="TONB-DEPENDENT OUTER MEMBRANE RECEPTOR"/>
    <property type="match status" value="1"/>
</dbReference>
<dbReference type="AlphaFoldDB" id="A0A915YLR6"/>
<keyword evidence="9 10" id="KW-0998">Cell outer membrane</keyword>
<evidence type="ECO:0000313" key="14">
    <source>
        <dbReference type="EMBL" id="BDS15349.1"/>
    </source>
</evidence>
<dbReference type="GO" id="GO:0015344">
    <property type="term" value="F:siderophore uptake transmembrane transporter activity"/>
    <property type="evidence" value="ECO:0007669"/>
    <property type="project" value="TreeGrafter"/>
</dbReference>
<dbReference type="SUPFAM" id="SSF49464">
    <property type="entry name" value="Carboxypeptidase regulatory domain-like"/>
    <property type="match status" value="1"/>
</dbReference>
<evidence type="ECO:0000256" key="8">
    <source>
        <dbReference type="ARBA" id="ARBA00023170"/>
    </source>
</evidence>
<dbReference type="Gene3D" id="2.60.40.1120">
    <property type="entry name" value="Carboxypeptidase-like, regulatory domain"/>
    <property type="match status" value="1"/>
</dbReference>
<accession>A0A915YLR6</accession>
<gene>
    <name evidence="14" type="ORF">AsAng_0061330</name>
</gene>
<proteinExistence type="inferred from homology"/>